<dbReference type="GO" id="GO:0061024">
    <property type="term" value="P:membrane organization"/>
    <property type="evidence" value="ECO:0007669"/>
    <property type="project" value="TreeGrafter"/>
</dbReference>
<evidence type="ECO:0000256" key="8">
    <source>
        <dbReference type="SAM" id="SignalP"/>
    </source>
</evidence>
<feature type="transmembrane region" description="Helical" evidence="7">
    <location>
        <begin position="481"/>
        <end position="501"/>
    </location>
</feature>
<evidence type="ECO:0000256" key="3">
    <source>
        <dbReference type="ARBA" id="ARBA00022692"/>
    </source>
</evidence>
<feature type="chain" id="PRO_5036402389" evidence="8">
    <location>
        <begin position="24"/>
        <end position="626"/>
    </location>
</feature>
<name>A0A7R8X3T9_9CRUS</name>
<gene>
    <name evidence="9" type="ORF">DSTB1V02_LOCUS3209</name>
</gene>
<dbReference type="AlphaFoldDB" id="A0A7R8X3T9"/>
<dbReference type="InterPro" id="IPR051645">
    <property type="entry name" value="PER33/POM33_regulator"/>
</dbReference>
<dbReference type="PANTHER" id="PTHR12703:SF4">
    <property type="entry name" value="TRANSMEMBRANE PROTEIN 33"/>
    <property type="match status" value="1"/>
</dbReference>
<dbReference type="InterPro" id="IPR005344">
    <property type="entry name" value="TMEM33/Pom33"/>
</dbReference>
<evidence type="ECO:0000256" key="2">
    <source>
        <dbReference type="ARBA" id="ARBA00007322"/>
    </source>
</evidence>
<dbReference type="PANTHER" id="PTHR12703">
    <property type="entry name" value="TRANSMEMBRANE PROTEIN 33"/>
    <property type="match status" value="1"/>
</dbReference>
<feature type="transmembrane region" description="Helical" evidence="7">
    <location>
        <begin position="542"/>
        <end position="564"/>
    </location>
</feature>
<keyword evidence="8" id="KW-0732">Signal</keyword>
<evidence type="ECO:0000256" key="7">
    <source>
        <dbReference type="SAM" id="Phobius"/>
    </source>
</evidence>
<evidence type="ECO:0000256" key="5">
    <source>
        <dbReference type="ARBA" id="ARBA00023136"/>
    </source>
</evidence>
<feature type="compositionally biased region" description="Polar residues" evidence="6">
    <location>
        <begin position="357"/>
        <end position="376"/>
    </location>
</feature>
<keyword evidence="4 7" id="KW-1133">Transmembrane helix</keyword>
<feature type="transmembrane region" description="Helical" evidence="7">
    <location>
        <begin position="85"/>
        <end position="104"/>
    </location>
</feature>
<feature type="transmembrane region" description="Helical" evidence="7">
    <location>
        <begin position="170"/>
        <end position="190"/>
    </location>
</feature>
<proteinExistence type="inferred from homology"/>
<comment type="subcellular location">
    <subcellularLocation>
        <location evidence="1">Membrane</location>
        <topology evidence="1">Multi-pass membrane protein</topology>
    </subcellularLocation>
</comment>
<feature type="transmembrane region" description="Helical" evidence="7">
    <location>
        <begin position="513"/>
        <end position="536"/>
    </location>
</feature>
<feature type="signal peptide" evidence="8">
    <location>
        <begin position="1"/>
        <end position="23"/>
    </location>
</feature>
<dbReference type="GO" id="GO:0071786">
    <property type="term" value="P:endoplasmic reticulum tubular network organization"/>
    <property type="evidence" value="ECO:0007669"/>
    <property type="project" value="TreeGrafter"/>
</dbReference>
<keyword evidence="10" id="KW-1185">Reference proteome</keyword>
<feature type="region of interest" description="Disordered" evidence="6">
    <location>
        <begin position="357"/>
        <end position="381"/>
    </location>
</feature>
<reference evidence="9" key="1">
    <citation type="submission" date="2020-11" db="EMBL/GenBank/DDBJ databases">
        <authorList>
            <person name="Tran Van P."/>
        </authorList>
    </citation>
    <scope>NUCLEOTIDE SEQUENCE</scope>
</reference>
<dbReference type="GO" id="GO:0016020">
    <property type="term" value="C:membrane"/>
    <property type="evidence" value="ECO:0007669"/>
    <property type="project" value="UniProtKB-SubCell"/>
</dbReference>
<keyword evidence="5 7" id="KW-0472">Membrane</keyword>
<dbReference type="Proteomes" id="UP000677054">
    <property type="component" value="Unassembled WGS sequence"/>
</dbReference>
<organism evidence="9">
    <name type="scientific">Darwinula stevensoni</name>
    <dbReference type="NCBI Taxonomy" id="69355"/>
    <lineage>
        <taxon>Eukaryota</taxon>
        <taxon>Metazoa</taxon>
        <taxon>Ecdysozoa</taxon>
        <taxon>Arthropoda</taxon>
        <taxon>Crustacea</taxon>
        <taxon>Oligostraca</taxon>
        <taxon>Ostracoda</taxon>
        <taxon>Podocopa</taxon>
        <taxon>Podocopida</taxon>
        <taxon>Darwinulocopina</taxon>
        <taxon>Darwinuloidea</taxon>
        <taxon>Darwinulidae</taxon>
        <taxon>Darwinula</taxon>
    </lineage>
</organism>
<protein>
    <submittedName>
        <fullName evidence="9">Uncharacterized protein</fullName>
    </submittedName>
</protein>
<keyword evidence="3 7" id="KW-0812">Transmembrane</keyword>
<feature type="transmembrane region" description="Helical" evidence="7">
    <location>
        <begin position="400"/>
        <end position="421"/>
    </location>
</feature>
<dbReference type="Pfam" id="PF03661">
    <property type="entry name" value="TMEM33_Pom33"/>
    <property type="match status" value="1"/>
</dbReference>
<evidence type="ECO:0000313" key="9">
    <source>
        <dbReference type="EMBL" id="CAD7243281.1"/>
    </source>
</evidence>
<accession>A0A7R8X3T9</accession>
<evidence type="ECO:0000313" key="10">
    <source>
        <dbReference type="Proteomes" id="UP000677054"/>
    </source>
</evidence>
<comment type="similarity">
    <text evidence="2">Belongs to the PER33/POM33 family.</text>
</comment>
<evidence type="ECO:0000256" key="6">
    <source>
        <dbReference type="SAM" id="MobiDB-lite"/>
    </source>
</evidence>
<sequence>MSHCISLWMTIAIGLAALGATKAVISFHVHVHGDEGQACQETLGHLGQLCSGASYTCTLNPGPCGSGGVMGKSLVAGSAFGKHQVMAYVGLLGASLYYFLKYLATGGKRQYHKGYLLGILACALGILERVQASGIGMPTGNAVDIFTTDVYGWSLGGYLSNLEARIHSPIIMGIDILLLILLPIMILGILCKQSPYTVLMFGTLVFFRFQYGVFSSAVRISGGFSPPEDDFAMYAEASPSPIRYLADEAMKYLSADMLYKLKNNTSTLLSALWDLLEKVWDSDEVQAQLEKVNEWTSQVGSWIGTKTSQFTVTNHDSLSHLHSTMERVKSSAQVAKAIEKVVEAWEKISEQSQPVIDPSHFSNIMSSEDTQETSPNEGERGRPQGWANLLVHFQQQKVDCALWAIRGLTMVIVFGYFIPLFSHPYNMYYKALAANAAINALRLHQRTPHVQMNRQFFASLLMEDSCHYLFYSLIFMHPAPITMVLLPIFFFALVHFASYSLTLLDCMGMNNLWIARFFISIVELHCRNILQLIAFIEVMLMPVTIVIIFTGRASLLTPFIYYRFLTLRYSSRRNPYSRKVFHDLRIHGENFFNKPSMPLVLRNIFYKLVYFIERFAPPMPPVQHPQ</sequence>
<dbReference type="GO" id="GO:0005783">
    <property type="term" value="C:endoplasmic reticulum"/>
    <property type="evidence" value="ECO:0007669"/>
    <property type="project" value="TreeGrafter"/>
</dbReference>
<evidence type="ECO:0000256" key="4">
    <source>
        <dbReference type="ARBA" id="ARBA00022989"/>
    </source>
</evidence>
<dbReference type="OrthoDB" id="5581259at2759"/>
<evidence type="ECO:0000256" key="1">
    <source>
        <dbReference type="ARBA" id="ARBA00004141"/>
    </source>
</evidence>
<dbReference type="EMBL" id="LR899916">
    <property type="protein sequence ID" value="CAD7243281.1"/>
    <property type="molecule type" value="Genomic_DNA"/>
</dbReference>
<dbReference type="EMBL" id="CAJPEV010000399">
    <property type="protein sequence ID" value="CAG0884884.1"/>
    <property type="molecule type" value="Genomic_DNA"/>
</dbReference>